<feature type="transmembrane region" description="Helical" evidence="1">
    <location>
        <begin position="66"/>
        <end position="86"/>
    </location>
</feature>
<feature type="transmembrane region" description="Helical" evidence="1">
    <location>
        <begin position="12"/>
        <end position="28"/>
    </location>
</feature>
<keyword evidence="1" id="KW-0812">Transmembrane</keyword>
<sequence length="99" mass="10780">MLYNLNEENITLSLIGISIIGGTVNYFIDCTSNKLDGRGFTFFLGQVLVAGFTGFLGGLICIEYKLSPIMTLFISGVAGTIGGTLLKEIQMRFFSIIKK</sequence>
<keyword evidence="3" id="KW-1185">Reference proteome</keyword>
<accession>A0A1C3YUF6</accession>
<evidence type="ECO:0000313" key="2">
    <source>
        <dbReference type="EMBL" id="SCB73741.1"/>
    </source>
</evidence>
<gene>
    <name evidence="2" type="ORF">GA0061070_100134</name>
</gene>
<keyword evidence="1" id="KW-0472">Membrane</keyword>
<dbReference type="RefSeq" id="WP_090132604.1">
    <property type="nucleotide sequence ID" value="NZ_FMBC01000001.1"/>
</dbReference>
<dbReference type="EMBL" id="FMBC01000001">
    <property type="protein sequence ID" value="SCB73741.1"/>
    <property type="molecule type" value="Genomic_DNA"/>
</dbReference>
<reference evidence="3" key="1">
    <citation type="submission" date="2016-08" db="EMBL/GenBank/DDBJ databases">
        <authorList>
            <person name="Varghese N."/>
            <person name="Submissions Spin"/>
        </authorList>
    </citation>
    <scope>NUCLEOTIDE SEQUENCE [LARGE SCALE GENOMIC DNA]</scope>
    <source>
        <strain evidence="3">REICA_142</strain>
    </source>
</reference>
<proteinExistence type="predicted"/>
<dbReference type="InterPro" id="IPR032126">
    <property type="entry name" value="LydA_holin"/>
</dbReference>
<evidence type="ECO:0000256" key="1">
    <source>
        <dbReference type="SAM" id="Phobius"/>
    </source>
</evidence>
<feature type="transmembrane region" description="Helical" evidence="1">
    <location>
        <begin position="40"/>
        <end position="60"/>
    </location>
</feature>
<evidence type="ECO:0000313" key="3">
    <source>
        <dbReference type="Proteomes" id="UP000198515"/>
    </source>
</evidence>
<protein>
    <submittedName>
        <fullName evidence="2">LydA holin phage, holin superfamily III</fullName>
    </submittedName>
</protein>
<dbReference type="AlphaFoldDB" id="A0A1C3YUF6"/>
<name>A0A1C3YUF6_9ENTR</name>
<dbReference type="Proteomes" id="UP000198515">
    <property type="component" value="Unassembled WGS sequence"/>
</dbReference>
<organism evidence="2 3">
    <name type="scientific">Kosakonia oryziphila</name>
    <dbReference type="NCBI Taxonomy" id="1005667"/>
    <lineage>
        <taxon>Bacteria</taxon>
        <taxon>Pseudomonadati</taxon>
        <taxon>Pseudomonadota</taxon>
        <taxon>Gammaproteobacteria</taxon>
        <taxon>Enterobacterales</taxon>
        <taxon>Enterobacteriaceae</taxon>
        <taxon>Kosakonia</taxon>
    </lineage>
</organism>
<dbReference type="Pfam" id="PF16083">
    <property type="entry name" value="Phage_holin_3_3"/>
    <property type="match status" value="1"/>
</dbReference>
<keyword evidence="1" id="KW-1133">Transmembrane helix</keyword>
<dbReference type="OrthoDB" id="6555944at2"/>